<keyword evidence="7" id="KW-0547">Nucleotide-binding</keyword>
<evidence type="ECO:0000256" key="21">
    <source>
        <dbReference type="ARBA" id="ARBA00048954"/>
    </source>
</evidence>
<dbReference type="GO" id="GO:0034085">
    <property type="term" value="P:establishment of sister chromatid cohesion"/>
    <property type="evidence" value="ECO:0007669"/>
    <property type="project" value="TreeGrafter"/>
</dbReference>
<proteinExistence type="inferred from homology"/>
<evidence type="ECO:0000256" key="2">
    <source>
        <dbReference type="ARBA" id="ARBA00004123"/>
    </source>
</evidence>
<dbReference type="GO" id="GO:0003677">
    <property type="term" value="F:DNA binding"/>
    <property type="evidence" value="ECO:0007669"/>
    <property type="project" value="InterPro"/>
</dbReference>
<feature type="domain" description="Helicase ATP-binding" evidence="23">
    <location>
        <begin position="9"/>
        <end position="399"/>
    </location>
</feature>
<evidence type="ECO:0000256" key="11">
    <source>
        <dbReference type="ARBA" id="ARBA00023004"/>
    </source>
</evidence>
<evidence type="ECO:0000256" key="19">
    <source>
        <dbReference type="ARBA" id="ARBA00045008"/>
    </source>
</evidence>
<dbReference type="NCBIfam" id="TIGR00604">
    <property type="entry name" value="rad3"/>
    <property type="match status" value="1"/>
</dbReference>
<comment type="subcellular location">
    <subcellularLocation>
        <location evidence="2">Nucleus</location>
    </subcellularLocation>
</comment>
<keyword evidence="15" id="KW-0131">Cell cycle</keyword>
<comment type="catalytic activity">
    <reaction evidence="21">
        <text>ATP + H2O = ADP + phosphate + H(+)</text>
        <dbReference type="Rhea" id="RHEA:13065"/>
        <dbReference type="ChEBI" id="CHEBI:15377"/>
        <dbReference type="ChEBI" id="CHEBI:15378"/>
        <dbReference type="ChEBI" id="CHEBI:30616"/>
        <dbReference type="ChEBI" id="CHEBI:43474"/>
        <dbReference type="ChEBI" id="CHEBI:456216"/>
        <dbReference type="EC" id="5.6.2.3"/>
    </reaction>
</comment>
<dbReference type="AlphaFoldDB" id="A0A9Q3H092"/>
<dbReference type="SUPFAM" id="SSF52540">
    <property type="entry name" value="P-loop containing nucleoside triphosphate hydrolases"/>
    <property type="match status" value="1"/>
</dbReference>
<keyword evidence="10" id="KW-0067">ATP-binding</keyword>
<sequence length="843" mass="95446">MADVFELSVPTDFSFPFVPYEIQQEFMRALFQVVEQRKIGIFESPTGTGKSLSLICSSLSWLKANRQRTTDAVTNDLLIKLRQEFPNEPGWVLEQHVERKRQELLDEDELLEQRLQALREQESQAKQTSSSSHPAKKQRTLNDADYSDSEFAPEEDEIGPNGLPRSVQAMLDKYSSSKPQYQEIELEPDCTKIYFTSRTHSQLSQFIGEIRKTSFKDNLRVITLGSRSNLCINRDIRGKAKSLEAINEACMNLQKSDKEKRCPHLPSPDEQDRLNQFRDYALARIHDIEELADLGRMHNCCPYYGSRKAIRRAQVVTLPYNLLLQSSSREALGIALNNNIVIIDEAHNLIDSILAIYTVSLSNHLLNQTKDAFSIYVKRFARQIKGSNLVHLKHLLRVCECLLKFSDSWSSNVPPSKLRCEEITTVNTLLNETQVLDQLNVLELERYLQESKIINKVAGYAVKIEQTQNPEAFEKGFQTRSAFITAFYKIRSFITALSNANEDGRVLLTLERRAPSEVPTVALKYQLLNPSSSFEDLVSQPRSVVLAGGTMAPLSDFQLQLFPSISSQKILNFSCSHIVPPEHLLVRAVSKGPMGSKLELKFTSKDDIKLLDDIGQSIVNISNIVKYGIVCFFPSYSILENLTRRWRSTALWDRLEKKKKIFIEPERAGDVDKILSGYAVAIDSPPSPRTGAMMFAVIGGKLSEGINFSDNLCRAVVVIGIPYPNLQSIEVKERIKYVEGLKETTKDAGKTFYANLAFKAVNQSIGRAIRHAKDWSAIVLLDARYAHEENNSESGLIIDIFSRLLVSEDHSCLDVWRCHNPCDVSALHADTAEFHDSHKERSF</sequence>
<comment type="cofactor">
    <cofactor evidence="1">
        <name>[4Fe-4S] cluster</name>
        <dbReference type="ChEBI" id="CHEBI:49883"/>
    </cofactor>
</comment>
<dbReference type="OrthoDB" id="267079at2759"/>
<dbReference type="InterPro" id="IPR006555">
    <property type="entry name" value="ATP-dep_Helicase_C"/>
</dbReference>
<evidence type="ECO:0000256" key="12">
    <source>
        <dbReference type="ARBA" id="ARBA00023014"/>
    </source>
</evidence>
<keyword evidence="9" id="KW-0347">Helicase</keyword>
<dbReference type="EC" id="5.6.2.3" evidence="17"/>
<keyword evidence="11" id="KW-0408">Iron</keyword>
<evidence type="ECO:0000256" key="14">
    <source>
        <dbReference type="ARBA" id="ARBA00023242"/>
    </source>
</evidence>
<dbReference type="GO" id="GO:0005524">
    <property type="term" value="F:ATP binding"/>
    <property type="evidence" value="ECO:0007669"/>
    <property type="project" value="UniProtKB-KW"/>
</dbReference>
<feature type="region of interest" description="Disordered" evidence="22">
    <location>
        <begin position="119"/>
        <end position="165"/>
    </location>
</feature>
<dbReference type="Gene3D" id="3.40.50.300">
    <property type="entry name" value="P-loop containing nucleotide triphosphate hydrolases"/>
    <property type="match status" value="3"/>
</dbReference>
<evidence type="ECO:0000259" key="23">
    <source>
        <dbReference type="PROSITE" id="PS51193"/>
    </source>
</evidence>
<dbReference type="GO" id="GO:0043139">
    <property type="term" value="F:5'-3' DNA helicase activity"/>
    <property type="evidence" value="ECO:0007669"/>
    <property type="project" value="UniProtKB-EC"/>
</dbReference>
<keyword evidence="14" id="KW-0539">Nucleus</keyword>
<dbReference type="Proteomes" id="UP000765509">
    <property type="component" value="Unassembled WGS sequence"/>
</dbReference>
<evidence type="ECO:0000256" key="6">
    <source>
        <dbReference type="ARBA" id="ARBA00022723"/>
    </source>
</evidence>
<gene>
    <name evidence="24" type="ORF">O181_025049</name>
</gene>
<dbReference type="GO" id="GO:0006139">
    <property type="term" value="P:nucleobase-containing compound metabolic process"/>
    <property type="evidence" value="ECO:0007669"/>
    <property type="project" value="InterPro"/>
</dbReference>
<dbReference type="SMART" id="SM00491">
    <property type="entry name" value="HELICc2"/>
    <property type="match status" value="1"/>
</dbReference>
<dbReference type="GO" id="GO:0046872">
    <property type="term" value="F:metal ion binding"/>
    <property type="evidence" value="ECO:0007669"/>
    <property type="project" value="UniProtKB-KW"/>
</dbReference>
<evidence type="ECO:0000256" key="20">
    <source>
        <dbReference type="ARBA" id="ARBA00045702"/>
    </source>
</evidence>
<evidence type="ECO:0000256" key="8">
    <source>
        <dbReference type="ARBA" id="ARBA00022801"/>
    </source>
</evidence>
<dbReference type="EMBL" id="AVOT02008113">
    <property type="protein sequence ID" value="MBW0485334.1"/>
    <property type="molecule type" value="Genomic_DNA"/>
</dbReference>
<dbReference type="PANTHER" id="PTHR11472">
    <property type="entry name" value="DNA REPAIR DEAD HELICASE RAD3/XP-D SUBFAMILY MEMBER"/>
    <property type="match status" value="1"/>
</dbReference>
<accession>A0A9Q3H092</accession>
<dbReference type="PANTHER" id="PTHR11472:SF41">
    <property type="entry name" value="ATP-DEPENDENT DNA HELICASE DDX11-RELATED"/>
    <property type="match status" value="1"/>
</dbReference>
<dbReference type="SMART" id="SM00488">
    <property type="entry name" value="DEXDc2"/>
    <property type="match status" value="1"/>
</dbReference>
<evidence type="ECO:0000256" key="9">
    <source>
        <dbReference type="ARBA" id="ARBA00022806"/>
    </source>
</evidence>
<evidence type="ECO:0000256" key="7">
    <source>
        <dbReference type="ARBA" id="ARBA00022741"/>
    </source>
</evidence>
<dbReference type="GO" id="GO:0051536">
    <property type="term" value="F:iron-sulfur cluster binding"/>
    <property type="evidence" value="ECO:0007669"/>
    <property type="project" value="UniProtKB-KW"/>
</dbReference>
<comment type="caution">
    <text evidence="24">The sequence shown here is derived from an EMBL/GenBank/DDBJ whole genome shotgun (WGS) entry which is preliminary data.</text>
</comment>
<dbReference type="PROSITE" id="PS51193">
    <property type="entry name" value="HELICASE_ATP_BIND_2"/>
    <property type="match status" value="1"/>
</dbReference>
<keyword evidence="12" id="KW-0411">Iron-sulfur</keyword>
<keyword evidence="6" id="KW-0479">Metal-binding</keyword>
<evidence type="ECO:0000256" key="5">
    <source>
        <dbReference type="ARBA" id="ARBA00017386"/>
    </source>
</evidence>
<dbReference type="Pfam" id="PF13307">
    <property type="entry name" value="Helicase_C_2"/>
    <property type="match status" value="1"/>
</dbReference>
<protein>
    <recommendedName>
        <fullName evidence="5">ATP-dependent DNA helicase CHL1</fullName>
        <ecNumber evidence="17">5.6.2.3</ecNumber>
    </recommendedName>
    <alternativeName>
        <fullName evidence="4">ATP-dependent DNA helicase chl1</fullName>
    </alternativeName>
    <alternativeName>
        <fullName evidence="16">Chromosome loss protein 1</fullName>
    </alternativeName>
    <alternativeName>
        <fullName evidence="18 19">DNA 5'-3' helicase CHL1</fullName>
    </alternativeName>
</protein>
<comment type="function">
    <text evidence="20">ATP-dependent DNA helicase important for chromosome transmission and normal cell cycle progression in G(2)/M. May have a role in changing DNA topology to allow the loading of proteins involved in maintaining sister chromatid cohesion in the vicinity of the centromeres. Has a specific role in chromosome segregation during meiosis II.</text>
</comment>
<dbReference type="InterPro" id="IPR014013">
    <property type="entry name" value="Helic_SF1/SF2_ATP-bd_DinG/Rad3"/>
</dbReference>
<evidence type="ECO:0000256" key="13">
    <source>
        <dbReference type="ARBA" id="ARBA00023235"/>
    </source>
</evidence>
<organism evidence="24 25">
    <name type="scientific">Austropuccinia psidii MF-1</name>
    <dbReference type="NCBI Taxonomy" id="1389203"/>
    <lineage>
        <taxon>Eukaryota</taxon>
        <taxon>Fungi</taxon>
        <taxon>Dikarya</taxon>
        <taxon>Basidiomycota</taxon>
        <taxon>Pucciniomycotina</taxon>
        <taxon>Pucciniomycetes</taxon>
        <taxon>Pucciniales</taxon>
        <taxon>Sphaerophragmiaceae</taxon>
        <taxon>Austropuccinia</taxon>
    </lineage>
</organism>
<feature type="compositionally biased region" description="Polar residues" evidence="22">
    <location>
        <begin position="124"/>
        <end position="133"/>
    </location>
</feature>
<evidence type="ECO:0000256" key="15">
    <source>
        <dbReference type="ARBA" id="ARBA00023306"/>
    </source>
</evidence>
<dbReference type="InterPro" id="IPR013020">
    <property type="entry name" value="Rad3/Chl1-like"/>
</dbReference>
<evidence type="ECO:0000256" key="18">
    <source>
        <dbReference type="ARBA" id="ARBA00044998"/>
    </source>
</evidence>
<evidence type="ECO:0000256" key="3">
    <source>
        <dbReference type="ARBA" id="ARBA00008435"/>
    </source>
</evidence>
<dbReference type="CDD" id="cd18788">
    <property type="entry name" value="SF2_C_XPD"/>
    <property type="match status" value="1"/>
</dbReference>
<evidence type="ECO:0000256" key="16">
    <source>
        <dbReference type="ARBA" id="ARBA00029709"/>
    </source>
</evidence>
<dbReference type="GO" id="GO:0016818">
    <property type="term" value="F:hydrolase activity, acting on acid anhydrides, in phosphorus-containing anhydrides"/>
    <property type="evidence" value="ECO:0007669"/>
    <property type="project" value="InterPro"/>
</dbReference>
<comment type="similarity">
    <text evidence="3">Belongs to the DEAD box helicase family. DEAH subfamily. DDX11/CHL1 sub-subfamily.</text>
</comment>
<dbReference type="Pfam" id="PF06733">
    <property type="entry name" value="DEAD_2"/>
    <property type="match status" value="1"/>
</dbReference>
<evidence type="ECO:0000256" key="1">
    <source>
        <dbReference type="ARBA" id="ARBA00001966"/>
    </source>
</evidence>
<keyword evidence="25" id="KW-1185">Reference proteome</keyword>
<keyword evidence="8" id="KW-0378">Hydrolase</keyword>
<evidence type="ECO:0000313" key="24">
    <source>
        <dbReference type="EMBL" id="MBW0485334.1"/>
    </source>
</evidence>
<feature type="compositionally biased region" description="Acidic residues" evidence="22">
    <location>
        <begin position="145"/>
        <end position="158"/>
    </location>
</feature>
<evidence type="ECO:0000256" key="17">
    <source>
        <dbReference type="ARBA" id="ARBA00044969"/>
    </source>
</evidence>
<evidence type="ECO:0000256" key="10">
    <source>
        <dbReference type="ARBA" id="ARBA00022840"/>
    </source>
</evidence>
<dbReference type="GO" id="GO:0005634">
    <property type="term" value="C:nucleus"/>
    <property type="evidence" value="ECO:0007669"/>
    <property type="project" value="UniProtKB-SubCell"/>
</dbReference>
<dbReference type="InterPro" id="IPR027417">
    <property type="entry name" value="P-loop_NTPase"/>
</dbReference>
<dbReference type="InterPro" id="IPR010614">
    <property type="entry name" value="RAD3-like_helicase_DEAD"/>
</dbReference>
<evidence type="ECO:0000313" key="25">
    <source>
        <dbReference type="Proteomes" id="UP000765509"/>
    </source>
</evidence>
<evidence type="ECO:0000256" key="22">
    <source>
        <dbReference type="SAM" id="MobiDB-lite"/>
    </source>
</evidence>
<keyword evidence="13" id="KW-0413">Isomerase</keyword>
<name>A0A9Q3H092_9BASI</name>
<reference evidence="24" key="1">
    <citation type="submission" date="2021-03" db="EMBL/GenBank/DDBJ databases">
        <title>Draft genome sequence of rust myrtle Austropuccinia psidii MF-1, a brazilian biotype.</title>
        <authorList>
            <person name="Quecine M.C."/>
            <person name="Pachon D.M.R."/>
            <person name="Bonatelli M.L."/>
            <person name="Correr F.H."/>
            <person name="Franceschini L.M."/>
            <person name="Leite T.F."/>
            <person name="Margarido G.R.A."/>
            <person name="Almeida C.A."/>
            <person name="Ferrarezi J.A."/>
            <person name="Labate C.A."/>
        </authorList>
    </citation>
    <scope>NUCLEOTIDE SEQUENCE</scope>
    <source>
        <strain evidence="24">MF-1</strain>
    </source>
</reference>
<dbReference type="InterPro" id="IPR045028">
    <property type="entry name" value="DinG/Rad3-like"/>
</dbReference>
<evidence type="ECO:0000256" key="4">
    <source>
        <dbReference type="ARBA" id="ARBA00016387"/>
    </source>
</evidence>
<dbReference type="InterPro" id="IPR006554">
    <property type="entry name" value="Helicase-like_DEXD_c2"/>
</dbReference>